<evidence type="ECO:0000256" key="1">
    <source>
        <dbReference type="SAM" id="Phobius"/>
    </source>
</evidence>
<dbReference type="CDD" id="cd09272">
    <property type="entry name" value="RNase_HI_RT_Ty1"/>
    <property type="match status" value="1"/>
</dbReference>
<name>A0A498J186_MALDO</name>
<proteinExistence type="predicted"/>
<accession>A0A498J186</accession>
<feature type="transmembrane region" description="Helical" evidence="1">
    <location>
        <begin position="162"/>
        <end position="181"/>
    </location>
</feature>
<reference evidence="2 3" key="1">
    <citation type="submission" date="2018-10" db="EMBL/GenBank/DDBJ databases">
        <title>A high-quality apple genome assembly.</title>
        <authorList>
            <person name="Hu J."/>
        </authorList>
    </citation>
    <scope>NUCLEOTIDE SEQUENCE [LARGE SCALE GENOMIC DNA]</scope>
    <source>
        <strain evidence="3">cv. HFTH1</strain>
        <tissue evidence="2">Young leaf</tissue>
    </source>
</reference>
<dbReference type="STRING" id="3750.A0A498J186"/>
<comment type="caution">
    <text evidence="2">The sequence shown here is derived from an EMBL/GenBank/DDBJ whole genome shotgun (WGS) entry which is preliminary data.</text>
</comment>
<evidence type="ECO:0000313" key="2">
    <source>
        <dbReference type="EMBL" id="RXH88317.1"/>
    </source>
</evidence>
<organism evidence="2 3">
    <name type="scientific">Malus domestica</name>
    <name type="common">Apple</name>
    <name type="synonym">Pyrus malus</name>
    <dbReference type="NCBI Taxonomy" id="3750"/>
    <lineage>
        <taxon>Eukaryota</taxon>
        <taxon>Viridiplantae</taxon>
        <taxon>Streptophyta</taxon>
        <taxon>Embryophyta</taxon>
        <taxon>Tracheophyta</taxon>
        <taxon>Spermatophyta</taxon>
        <taxon>Magnoliopsida</taxon>
        <taxon>eudicotyledons</taxon>
        <taxon>Gunneridae</taxon>
        <taxon>Pentapetalae</taxon>
        <taxon>rosids</taxon>
        <taxon>fabids</taxon>
        <taxon>Rosales</taxon>
        <taxon>Rosaceae</taxon>
        <taxon>Amygdaloideae</taxon>
        <taxon>Maleae</taxon>
        <taxon>Malus</taxon>
    </lineage>
</organism>
<dbReference type="EMBL" id="RDQH01000336">
    <property type="protein sequence ID" value="RXH88317.1"/>
    <property type="molecule type" value="Genomic_DNA"/>
</dbReference>
<dbReference type="Proteomes" id="UP000290289">
    <property type="component" value="Chromosome 10"/>
</dbReference>
<evidence type="ECO:0000313" key="3">
    <source>
        <dbReference type="Proteomes" id="UP000290289"/>
    </source>
</evidence>
<keyword evidence="1" id="KW-1133">Transmembrane helix</keyword>
<keyword evidence="3" id="KW-1185">Reference proteome</keyword>
<keyword evidence="1" id="KW-0812">Transmembrane</keyword>
<sequence>MNKKWKISAKCATNCRWKLYAFRIGDNNSNPISLASNPVFHARTKHVEIDYHYIRELVLANLIKVHFVCSQDQLADIHTKSLSKSCFAALKSKLPLVSSIDPKLSLRGFHHERAYDLEVSSLQKSFENWRLLSSSSSVCDNNLLYIAREILKKKKIEVDVPYANDLLVFLYVTATAPFWFFHRT</sequence>
<protein>
    <recommendedName>
        <fullName evidence="4">Reverse transcriptase Ty1/copia-type domain-containing protein</fullName>
    </recommendedName>
</protein>
<gene>
    <name evidence="2" type="ORF">DVH24_042388</name>
</gene>
<keyword evidence="1" id="KW-0472">Membrane</keyword>
<dbReference type="AlphaFoldDB" id="A0A498J186"/>
<evidence type="ECO:0008006" key="4">
    <source>
        <dbReference type="Google" id="ProtNLM"/>
    </source>
</evidence>